<gene>
    <name evidence="2" type="ORF">GCM10010201_14870</name>
</gene>
<comment type="caution">
    <text evidence="2">The sequence shown here is derived from an EMBL/GenBank/DDBJ whole genome shotgun (WGS) entry which is preliminary data.</text>
</comment>
<feature type="chain" id="PRO_5045634528" evidence="1">
    <location>
        <begin position="28"/>
        <end position="174"/>
    </location>
</feature>
<feature type="signal peptide" evidence="1">
    <location>
        <begin position="1"/>
        <end position="27"/>
    </location>
</feature>
<evidence type="ECO:0000256" key="1">
    <source>
        <dbReference type="SAM" id="SignalP"/>
    </source>
</evidence>
<organism evidence="2 3">
    <name type="scientific">Pilimelia columellifera subsp. columellifera</name>
    <dbReference type="NCBI Taxonomy" id="706583"/>
    <lineage>
        <taxon>Bacteria</taxon>
        <taxon>Bacillati</taxon>
        <taxon>Actinomycetota</taxon>
        <taxon>Actinomycetes</taxon>
        <taxon>Micromonosporales</taxon>
        <taxon>Micromonosporaceae</taxon>
        <taxon>Pilimelia</taxon>
    </lineage>
</organism>
<evidence type="ECO:0000313" key="2">
    <source>
        <dbReference type="EMBL" id="GAA2518851.1"/>
    </source>
</evidence>
<dbReference type="RefSeq" id="WP_344170292.1">
    <property type="nucleotide sequence ID" value="NZ_BAAARY010000005.1"/>
</dbReference>
<accession>A0ABN3ND19</accession>
<keyword evidence="3" id="KW-1185">Reference proteome</keyword>
<protein>
    <submittedName>
        <fullName evidence="2">Uncharacterized protein</fullName>
    </submittedName>
</protein>
<dbReference type="EMBL" id="BAAARY010000005">
    <property type="protein sequence ID" value="GAA2518851.1"/>
    <property type="molecule type" value="Genomic_DNA"/>
</dbReference>
<name>A0ABN3ND19_9ACTN</name>
<sequence length="174" mass="17035">MAKSTKRIAVIAAASVAGVAIAGIAFAAWTSSSAGKGTVEAGTLAKVAVSDVAINGKLRPGAFAALSMKVANPADNGRMKVTSIALAEGGIRANAAAEAKGCTGAATGVVFHPEAMKTPLIVEAGTTGQLVLEKAIEMTNESVNSCQGATFSVPVVVTAESIAEDAPAPAPAAS</sequence>
<dbReference type="Proteomes" id="UP001499978">
    <property type="component" value="Unassembled WGS sequence"/>
</dbReference>
<proteinExistence type="predicted"/>
<evidence type="ECO:0000313" key="3">
    <source>
        <dbReference type="Proteomes" id="UP001499978"/>
    </source>
</evidence>
<keyword evidence="1" id="KW-0732">Signal</keyword>
<reference evidence="2 3" key="1">
    <citation type="journal article" date="2019" name="Int. J. Syst. Evol. Microbiol.">
        <title>The Global Catalogue of Microorganisms (GCM) 10K type strain sequencing project: providing services to taxonomists for standard genome sequencing and annotation.</title>
        <authorList>
            <consortium name="The Broad Institute Genomics Platform"/>
            <consortium name="The Broad Institute Genome Sequencing Center for Infectious Disease"/>
            <person name="Wu L."/>
            <person name="Ma J."/>
        </authorList>
    </citation>
    <scope>NUCLEOTIDE SEQUENCE [LARGE SCALE GENOMIC DNA]</scope>
    <source>
        <strain evidence="2 3">JCM 3367</strain>
    </source>
</reference>